<evidence type="ECO:0000313" key="16">
    <source>
        <dbReference type="Proteomes" id="UP000032611"/>
    </source>
</evidence>
<evidence type="ECO:0000313" key="15">
    <source>
        <dbReference type="EMBL" id="AJY48223.1"/>
    </source>
</evidence>
<gene>
    <name evidence="15" type="ORF">TM49_14240</name>
</gene>
<keyword evidence="7" id="KW-1015">Disulfide bond</keyword>
<dbReference type="EC" id="1.11.1.24" evidence="3"/>
<dbReference type="Gene3D" id="3.40.30.10">
    <property type="entry name" value="Glutaredoxin"/>
    <property type="match status" value="1"/>
</dbReference>
<dbReference type="Pfam" id="PF00578">
    <property type="entry name" value="AhpC-TSA"/>
    <property type="match status" value="1"/>
</dbReference>
<comment type="subunit">
    <text evidence="2">Monomer.</text>
</comment>
<feature type="domain" description="Thioredoxin" evidence="14">
    <location>
        <begin position="4"/>
        <end position="153"/>
    </location>
</feature>
<dbReference type="InterPro" id="IPR013766">
    <property type="entry name" value="Thioredoxin_domain"/>
</dbReference>
<comment type="similarity">
    <text evidence="10">Belongs to the peroxiredoxin family. BCP/PrxQ subfamily.</text>
</comment>
<dbReference type="AlphaFoldDB" id="A0A0D5LXN2"/>
<dbReference type="InterPro" id="IPR024706">
    <property type="entry name" value="Peroxiredoxin_AhpC-typ"/>
</dbReference>
<evidence type="ECO:0000256" key="13">
    <source>
        <dbReference type="PIRSR" id="PIRSR000239-1"/>
    </source>
</evidence>
<keyword evidence="8" id="KW-0676">Redox-active center</keyword>
<name>A0A0D5LXN2_MAREN</name>
<evidence type="ECO:0000256" key="7">
    <source>
        <dbReference type="ARBA" id="ARBA00023157"/>
    </source>
</evidence>
<evidence type="ECO:0000256" key="2">
    <source>
        <dbReference type="ARBA" id="ARBA00011245"/>
    </source>
</evidence>
<dbReference type="FunFam" id="3.40.30.10:FF:000007">
    <property type="entry name" value="Thioredoxin-dependent thiol peroxidase"/>
    <property type="match status" value="1"/>
</dbReference>
<dbReference type="GO" id="GO:0045454">
    <property type="term" value="P:cell redox homeostasis"/>
    <property type="evidence" value="ECO:0007669"/>
    <property type="project" value="TreeGrafter"/>
</dbReference>
<dbReference type="PROSITE" id="PS51352">
    <property type="entry name" value="THIOREDOXIN_2"/>
    <property type="match status" value="1"/>
</dbReference>
<keyword evidence="6" id="KW-0560">Oxidoreductase</keyword>
<dbReference type="GO" id="GO:0034599">
    <property type="term" value="P:cellular response to oxidative stress"/>
    <property type="evidence" value="ECO:0007669"/>
    <property type="project" value="TreeGrafter"/>
</dbReference>
<sequence>MAIPAPGDKAPDFELSLLDGKTFTLADAAGKKLVLYFYPKDNTKGCTTEALDFTRLSGDFEKAGAIVVGISPDSLQSHAKFRDKHELSVLLAADEDHKAAEAFGVWQEKSMYGRKFMGIVRSTFLIGEDGTVIAVWPKVKVAGHAEAVLAALQ</sequence>
<dbReference type="CDD" id="cd03017">
    <property type="entry name" value="PRX_BCP"/>
    <property type="match status" value="1"/>
</dbReference>
<dbReference type="InterPro" id="IPR050924">
    <property type="entry name" value="Peroxiredoxin_BCP/PrxQ"/>
</dbReference>
<evidence type="ECO:0000256" key="12">
    <source>
        <dbReference type="ARBA" id="ARBA00049091"/>
    </source>
</evidence>
<keyword evidence="4" id="KW-0575">Peroxidase</keyword>
<evidence type="ECO:0000259" key="14">
    <source>
        <dbReference type="PROSITE" id="PS51352"/>
    </source>
</evidence>
<dbReference type="InterPro" id="IPR000866">
    <property type="entry name" value="AhpC/TSA"/>
</dbReference>
<comment type="catalytic activity">
    <reaction evidence="12">
        <text>a hydroperoxide + [thioredoxin]-dithiol = an alcohol + [thioredoxin]-disulfide + H2O</text>
        <dbReference type="Rhea" id="RHEA:62620"/>
        <dbReference type="Rhea" id="RHEA-COMP:10698"/>
        <dbReference type="Rhea" id="RHEA-COMP:10700"/>
        <dbReference type="ChEBI" id="CHEBI:15377"/>
        <dbReference type="ChEBI" id="CHEBI:29950"/>
        <dbReference type="ChEBI" id="CHEBI:30879"/>
        <dbReference type="ChEBI" id="CHEBI:35924"/>
        <dbReference type="ChEBI" id="CHEBI:50058"/>
        <dbReference type="EC" id="1.11.1.24"/>
    </reaction>
</comment>
<evidence type="ECO:0000256" key="1">
    <source>
        <dbReference type="ARBA" id="ARBA00003330"/>
    </source>
</evidence>
<dbReference type="PATRIC" id="fig|1486262.3.peg.2944"/>
<dbReference type="GO" id="GO:0008379">
    <property type="term" value="F:thioredoxin peroxidase activity"/>
    <property type="evidence" value="ECO:0007669"/>
    <property type="project" value="TreeGrafter"/>
</dbReference>
<dbReference type="Proteomes" id="UP000032611">
    <property type="component" value="Chromosome"/>
</dbReference>
<dbReference type="KEGG" id="mey:TM49_14240"/>
<dbReference type="OrthoDB" id="9812811at2"/>
<evidence type="ECO:0000256" key="9">
    <source>
        <dbReference type="ARBA" id="ARBA00032824"/>
    </source>
</evidence>
<comment type="function">
    <text evidence="1">Thiol-specific peroxidase that catalyzes the reduction of hydrogen peroxide and organic hydroperoxides to water and alcohols, respectively. Plays a role in cell protection against oxidative stress by detoxifying peroxides and as sensor of hydrogen peroxide-mediated signaling events.</text>
</comment>
<dbReference type="PANTHER" id="PTHR42801:SF4">
    <property type="entry name" value="AHPC_TSA FAMILY PROTEIN"/>
    <property type="match status" value="1"/>
</dbReference>
<reference evidence="15 16" key="1">
    <citation type="journal article" date="2015" name="Genome Announc.">
        <title>Complete genome sequence of Martelella endophytica YC6887, which has antifungal activity associated with a halophyte.</title>
        <authorList>
            <person name="Khan A."/>
            <person name="Khan H."/>
            <person name="Chung E.J."/>
            <person name="Hossain M.T."/>
            <person name="Chung Y.R."/>
        </authorList>
    </citation>
    <scope>NUCLEOTIDE SEQUENCE [LARGE SCALE GENOMIC DNA]</scope>
    <source>
        <strain evidence="15">YC6887</strain>
    </source>
</reference>
<evidence type="ECO:0000256" key="6">
    <source>
        <dbReference type="ARBA" id="ARBA00023002"/>
    </source>
</evidence>
<dbReference type="STRING" id="1486262.TM49_14240"/>
<dbReference type="PANTHER" id="PTHR42801">
    <property type="entry name" value="THIOREDOXIN-DEPENDENT PEROXIDE REDUCTASE"/>
    <property type="match status" value="1"/>
</dbReference>
<dbReference type="SUPFAM" id="SSF52833">
    <property type="entry name" value="Thioredoxin-like"/>
    <property type="match status" value="1"/>
</dbReference>
<evidence type="ECO:0000256" key="10">
    <source>
        <dbReference type="ARBA" id="ARBA00038489"/>
    </source>
</evidence>
<dbReference type="RefSeq" id="WP_045685262.1">
    <property type="nucleotide sequence ID" value="NZ_CP010803.1"/>
</dbReference>
<dbReference type="EMBL" id="CP010803">
    <property type="protein sequence ID" value="AJY48223.1"/>
    <property type="molecule type" value="Genomic_DNA"/>
</dbReference>
<evidence type="ECO:0000256" key="11">
    <source>
        <dbReference type="ARBA" id="ARBA00042639"/>
    </source>
</evidence>
<accession>A0A0D5LXN2</accession>
<dbReference type="PIRSF" id="PIRSF000239">
    <property type="entry name" value="AHPC"/>
    <property type="match status" value="1"/>
</dbReference>
<evidence type="ECO:0000256" key="8">
    <source>
        <dbReference type="ARBA" id="ARBA00023284"/>
    </source>
</evidence>
<evidence type="ECO:0000256" key="5">
    <source>
        <dbReference type="ARBA" id="ARBA00022862"/>
    </source>
</evidence>
<dbReference type="GO" id="GO:0005737">
    <property type="term" value="C:cytoplasm"/>
    <property type="evidence" value="ECO:0007669"/>
    <property type="project" value="TreeGrafter"/>
</dbReference>
<keyword evidence="5" id="KW-0049">Antioxidant</keyword>
<feature type="active site" description="Cysteine sulfenic acid (-SOH) intermediate; for peroxidase activity" evidence="13">
    <location>
        <position position="46"/>
    </location>
</feature>
<dbReference type="InterPro" id="IPR036249">
    <property type="entry name" value="Thioredoxin-like_sf"/>
</dbReference>
<proteinExistence type="inferred from homology"/>
<evidence type="ECO:0000256" key="3">
    <source>
        <dbReference type="ARBA" id="ARBA00013017"/>
    </source>
</evidence>
<keyword evidence="16" id="KW-1185">Reference proteome</keyword>
<protein>
    <recommendedName>
        <fullName evidence="3">thioredoxin-dependent peroxiredoxin</fullName>
        <ecNumber evidence="3">1.11.1.24</ecNumber>
    </recommendedName>
    <alternativeName>
        <fullName evidence="9">Thioredoxin peroxidase</fullName>
    </alternativeName>
    <alternativeName>
        <fullName evidence="11">Thioredoxin-dependent peroxiredoxin Bcp</fullName>
    </alternativeName>
</protein>
<organism evidence="15 16">
    <name type="scientific">Martelella endophytica</name>
    <dbReference type="NCBI Taxonomy" id="1486262"/>
    <lineage>
        <taxon>Bacteria</taxon>
        <taxon>Pseudomonadati</taxon>
        <taxon>Pseudomonadota</taxon>
        <taxon>Alphaproteobacteria</taxon>
        <taxon>Hyphomicrobiales</taxon>
        <taxon>Aurantimonadaceae</taxon>
        <taxon>Martelella</taxon>
    </lineage>
</organism>
<evidence type="ECO:0000256" key="4">
    <source>
        <dbReference type="ARBA" id="ARBA00022559"/>
    </source>
</evidence>
<dbReference type="HOGENOM" id="CLU_042529_14_1_5"/>